<dbReference type="UniPathway" id="UPA00591">
    <property type="reaction ID" value="UER00648"/>
</dbReference>
<dbReference type="FunFam" id="3.40.50.2020:FF:000006">
    <property type="entry name" value="Hypoxanthine phosphoribosyltransferase"/>
    <property type="match status" value="1"/>
</dbReference>
<keyword evidence="16" id="KW-1185">Reference proteome</keyword>
<evidence type="ECO:0000256" key="12">
    <source>
        <dbReference type="ARBA" id="ARBA00022842"/>
    </source>
</evidence>
<organism evidence="16">
    <name type="scientific">Chlorella variabilis</name>
    <name type="common">Green alga</name>
    <dbReference type="NCBI Taxonomy" id="554065"/>
    <lineage>
        <taxon>Eukaryota</taxon>
        <taxon>Viridiplantae</taxon>
        <taxon>Chlorophyta</taxon>
        <taxon>core chlorophytes</taxon>
        <taxon>Trebouxiophyceae</taxon>
        <taxon>Chlorellales</taxon>
        <taxon>Chlorellaceae</taxon>
        <taxon>Chlorella clade</taxon>
        <taxon>Chlorella</taxon>
    </lineage>
</organism>
<keyword evidence="8 13" id="KW-0808">Transferase</keyword>
<evidence type="ECO:0000313" key="16">
    <source>
        <dbReference type="Proteomes" id="UP000008141"/>
    </source>
</evidence>
<accession>E1ZD74</accession>
<protein>
    <recommendedName>
        <fullName evidence="5 13">Hypoxanthine phosphoribosyltransferase</fullName>
        <ecNumber evidence="5 13">2.4.2.8</ecNumber>
    </recommendedName>
</protein>
<dbReference type="GeneID" id="17355836"/>
<proteinExistence type="inferred from homology"/>
<gene>
    <name evidence="15" type="ORF">CHLNCDRAFT_144875</name>
</gene>
<comment type="subcellular location">
    <subcellularLocation>
        <location evidence="2 13">Cytoplasm</location>
    </subcellularLocation>
</comment>
<keyword evidence="9 13" id="KW-0479">Metal-binding</keyword>
<dbReference type="GO" id="GO:0006166">
    <property type="term" value="P:purine ribonucleoside salvage"/>
    <property type="evidence" value="ECO:0007669"/>
    <property type="project" value="UniProtKB-KW"/>
</dbReference>
<dbReference type="GO" id="GO:0005829">
    <property type="term" value="C:cytosol"/>
    <property type="evidence" value="ECO:0007669"/>
    <property type="project" value="TreeGrafter"/>
</dbReference>
<dbReference type="GO" id="GO:0006178">
    <property type="term" value="P:guanine salvage"/>
    <property type="evidence" value="ECO:0007669"/>
    <property type="project" value="TreeGrafter"/>
</dbReference>
<feature type="domain" description="Phosphoribosyltransferase" evidence="14">
    <location>
        <begin position="29"/>
        <end position="168"/>
    </location>
</feature>
<dbReference type="Pfam" id="PF00156">
    <property type="entry name" value="Pribosyltran"/>
    <property type="match status" value="1"/>
</dbReference>
<comment type="catalytic activity">
    <reaction evidence="13">
        <text>IMP + diphosphate = hypoxanthine + 5-phospho-alpha-D-ribose 1-diphosphate</text>
        <dbReference type="Rhea" id="RHEA:17973"/>
        <dbReference type="ChEBI" id="CHEBI:17368"/>
        <dbReference type="ChEBI" id="CHEBI:33019"/>
        <dbReference type="ChEBI" id="CHEBI:58017"/>
        <dbReference type="ChEBI" id="CHEBI:58053"/>
        <dbReference type="EC" id="2.4.2.8"/>
    </reaction>
</comment>
<dbReference type="FunCoup" id="E1ZD74">
    <property type="interactions" value="639"/>
</dbReference>
<dbReference type="EC" id="2.4.2.8" evidence="5 13"/>
<comment type="cofactor">
    <cofactor evidence="1 13">
        <name>Mg(2+)</name>
        <dbReference type="ChEBI" id="CHEBI:18420"/>
    </cofactor>
</comment>
<dbReference type="Proteomes" id="UP000008141">
    <property type="component" value="Unassembled WGS sequence"/>
</dbReference>
<dbReference type="CDD" id="cd06223">
    <property type="entry name" value="PRTases_typeI"/>
    <property type="match status" value="1"/>
</dbReference>
<evidence type="ECO:0000256" key="2">
    <source>
        <dbReference type="ARBA" id="ARBA00004496"/>
    </source>
</evidence>
<keyword evidence="10 13" id="KW-0660">Purine salvage</keyword>
<dbReference type="GO" id="GO:0000287">
    <property type="term" value="F:magnesium ion binding"/>
    <property type="evidence" value="ECO:0007669"/>
    <property type="project" value="TreeGrafter"/>
</dbReference>
<dbReference type="NCBIfam" id="TIGR01203">
    <property type="entry name" value="HGPRTase"/>
    <property type="match status" value="1"/>
</dbReference>
<keyword evidence="7 13" id="KW-0328">Glycosyltransferase</keyword>
<evidence type="ECO:0000256" key="3">
    <source>
        <dbReference type="ARBA" id="ARBA00004669"/>
    </source>
</evidence>
<sequence length="187" mass="20222">MTIGQLHPCIGEVLLTREVLQERVSEVGREIAADYADKQPLVIGTLKGAVVFMSDLVRAMEPTPAGLELDFVRASSYGAGTVSSGKVALTMVGGTDVKGRHVLLVEDIVDSGRTAAALLEHFSAEGAASVKLVSLLSKPSRRAVQCEPDYQCFEIEDKFVVGVGLDYREEYRSLPYIGVLKPECYES</sequence>
<dbReference type="EMBL" id="GL433842">
    <property type="protein sequence ID" value="EFN56167.1"/>
    <property type="molecule type" value="Genomic_DNA"/>
</dbReference>
<evidence type="ECO:0000313" key="15">
    <source>
        <dbReference type="EMBL" id="EFN56167.1"/>
    </source>
</evidence>
<evidence type="ECO:0000256" key="8">
    <source>
        <dbReference type="ARBA" id="ARBA00022679"/>
    </source>
</evidence>
<evidence type="ECO:0000259" key="14">
    <source>
        <dbReference type="Pfam" id="PF00156"/>
    </source>
</evidence>
<dbReference type="GO" id="GO:0046100">
    <property type="term" value="P:hypoxanthine metabolic process"/>
    <property type="evidence" value="ECO:0007669"/>
    <property type="project" value="TreeGrafter"/>
</dbReference>
<dbReference type="GO" id="GO:0032264">
    <property type="term" value="P:IMP salvage"/>
    <property type="evidence" value="ECO:0007669"/>
    <property type="project" value="UniProtKB-UniPathway"/>
</dbReference>
<dbReference type="Gene3D" id="3.40.50.2020">
    <property type="match status" value="1"/>
</dbReference>
<reference evidence="15 16" key="1">
    <citation type="journal article" date="2010" name="Plant Cell">
        <title>The Chlorella variabilis NC64A genome reveals adaptation to photosymbiosis, coevolution with viruses, and cryptic sex.</title>
        <authorList>
            <person name="Blanc G."/>
            <person name="Duncan G."/>
            <person name="Agarkova I."/>
            <person name="Borodovsky M."/>
            <person name="Gurnon J."/>
            <person name="Kuo A."/>
            <person name="Lindquist E."/>
            <person name="Lucas S."/>
            <person name="Pangilinan J."/>
            <person name="Polle J."/>
            <person name="Salamov A."/>
            <person name="Terry A."/>
            <person name="Yamada T."/>
            <person name="Dunigan D.D."/>
            <person name="Grigoriev I.V."/>
            <person name="Claverie J.M."/>
            <person name="Van Etten J.L."/>
        </authorList>
    </citation>
    <scope>NUCLEOTIDE SEQUENCE [LARGE SCALE GENOMIC DNA]</scope>
    <source>
        <strain evidence="15 16">NC64A</strain>
    </source>
</reference>
<dbReference type="InterPro" id="IPR000836">
    <property type="entry name" value="PRTase_dom"/>
</dbReference>
<name>E1ZD74_CHLVA</name>
<dbReference type="GO" id="GO:0004422">
    <property type="term" value="F:hypoxanthine phosphoribosyltransferase activity"/>
    <property type="evidence" value="ECO:0007669"/>
    <property type="project" value="InterPro"/>
</dbReference>
<dbReference type="InterPro" id="IPR005904">
    <property type="entry name" value="Hxn_phspho_trans"/>
</dbReference>
<evidence type="ECO:0000256" key="10">
    <source>
        <dbReference type="ARBA" id="ARBA00022726"/>
    </source>
</evidence>
<comment type="similarity">
    <text evidence="4 13">Belongs to the purine/pyrimidine phosphoribosyltransferase family.</text>
</comment>
<dbReference type="GO" id="GO:0000166">
    <property type="term" value="F:nucleotide binding"/>
    <property type="evidence" value="ECO:0007669"/>
    <property type="project" value="UniProtKB-KW"/>
</dbReference>
<dbReference type="OMA" id="MQWRVAP"/>
<dbReference type="RefSeq" id="XP_005848269.1">
    <property type="nucleotide sequence ID" value="XM_005848207.1"/>
</dbReference>
<dbReference type="OrthoDB" id="9449045at2759"/>
<evidence type="ECO:0000256" key="9">
    <source>
        <dbReference type="ARBA" id="ARBA00022723"/>
    </source>
</evidence>
<evidence type="ECO:0000256" key="7">
    <source>
        <dbReference type="ARBA" id="ARBA00022676"/>
    </source>
</evidence>
<dbReference type="KEGG" id="cvr:CHLNCDRAFT_144875"/>
<evidence type="ECO:0000256" key="11">
    <source>
        <dbReference type="ARBA" id="ARBA00022741"/>
    </source>
</evidence>
<dbReference type="STRING" id="554065.E1ZD74"/>
<dbReference type="AlphaFoldDB" id="E1ZD74"/>
<evidence type="ECO:0000256" key="13">
    <source>
        <dbReference type="RuleBase" id="RU364099"/>
    </source>
</evidence>
<dbReference type="PANTHER" id="PTHR43340">
    <property type="entry name" value="HYPOXANTHINE-GUANINE PHOSPHORIBOSYLTRANSFERASE"/>
    <property type="match status" value="1"/>
</dbReference>
<keyword evidence="12 13" id="KW-0460">Magnesium</keyword>
<evidence type="ECO:0000256" key="6">
    <source>
        <dbReference type="ARBA" id="ARBA00022490"/>
    </source>
</evidence>
<evidence type="ECO:0000256" key="5">
    <source>
        <dbReference type="ARBA" id="ARBA00011895"/>
    </source>
</evidence>
<dbReference type="PANTHER" id="PTHR43340:SF1">
    <property type="entry name" value="HYPOXANTHINE PHOSPHORIBOSYLTRANSFERASE"/>
    <property type="match status" value="1"/>
</dbReference>
<keyword evidence="6 13" id="KW-0963">Cytoplasm</keyword>
<dbReference type="GO" id="GO:0032263">
    <property type="term" value="P:GMP salvage"/>
    <property type="evidence" value="ECO:0007669"/>
    <property type="project" value="TreeGrafter"/>
</dbReference>
<evidence type="ECO:0000256" key="4">
    <source>
        <dbReference type="ARBA" id="ARBA00008391"/>
    </source>
</evidence>
<dbReference type="InterPro" id="IPR050408">
    <property type="entry name" value="HGPRT"/>
</dbReference>
<dbReference type="InParanoid" id="E1ZD74"/>
<dbReference type="SUPFAM" id="SSF53271">
    <property type="entry name" value="PRTase-like"/>
    <property type="match status" value="1"/>
</dbReference>
<keyword evidence="11 13" id="KW-0547">Nucleotide-binding</keyword>
<dbReference type="eggNOG" id="KOG3367">
    <property type="taxonomic scope" value="Eukaryota"/>
</dbReference>
<evidence type="ECO:0000256" key="1">
    <source>
        <dbReference type="ARBA" id="ARBA00001946"/>
    </source>
</evidence>
<dbReference type="InterPro" id="IPR029057">
    <property type="entry name" value="PRTase-like"/>
</dbReference>
<comment type="pathway">
    <text evidence="3 13">Purine metabolism; IMP biosynthesis via salvage pathway; IMP from hypoxanthine: step 1/1.</text>
</comment>